<accession>A0A6N2UMC8</accession>
<sequence length="114" mass="12636">MPAVEVSPQDVAILNLNMLMQIEGKYRKDLATYIGRKPQNLSRMMNGDSNWAINDMFKAAQFVGVTLDVLTDPSLTPAKAIAIISKYEDDYEGGSSVVDAINDSRIRRAWILTA</sequence>
<dbReference type="SUPFAM" id="SSF47413">
    <property type="entry name" value="lambda repressor-like DNA-binding domains"/>
    <property type="match status" value="1"/>
</dbReference>
<proteinExistence type="predicted"/>
<dbReference type="AlphaFoldDB" id="A0A6N2UMC8"/>
<evidence type="ECO:0000313" key="1">
    <source>
        <dbReference type="EMBL" id="VYT17962.1"/>
    </source>
</evidence>
<dbReference type="CDD" id="cd00093">
    <property type="entry name" value="HTH_XRE"/>
    <property type="match status" value="1"/>
</dbReference>
<evidence type="ECO:0008006" key="2">
    <source>
        <dbReference type="Google" id="ProtNLM"/>
    </source>
</evidence>
<protein>
    <recommendedName>
        <fullName evidence="2">Helix-turn-helix transcriptional regulator</fullName>
    </recommendedName>
</protein>
<gene>
    <name evidence="1" type="ORF">BDLFYP24_00415</name>
</gene>
<dbReference type="InterPro" id="IPR010982">
    <property type="entry name" value="Lambda_DNA-bd_dom_sf"/>
</dbReference>
<name>A0A6N2UMC8_9BIFI</name>
<reference evidence="1" key="1">
    <citation type="submission" date="2019-11" db="EMBL/GenBank/DDBJ databases">
        <authorList>
            <person name="Feng L."/>
        </authorList>
    </citation>
    <scope>NUCLEOTIDE SEQUENCE</scope>
    <source>
        <strain evidence="1">BdentiumLFYP24</strain>
    </source>
</reference>
<dbReference type="GO" id="GO:0003677">
    <property type="term" value="F:DNA binding"/>
    <property type="evidence" value="ECO:0007669"/>
    <property type="project" value="InterPro"/>
</dbReference>
<dbReference type="InterPro" id="IPR001387">
    <property type="entry name" value="Cro/C1-type_HTH"/>
</dbReference>
<organism evidence="1">
    <name type="scientific">Bifidobacterium dentium</name>
    <dbReference type="NCBI Taxonomy" id="1689"/>
    <lineage>
        <taxon>Bacteria</taxon>
        <taxon>Bacillati</taxon>
        <taxon>Actinomycetota</taxon>
        <taxon>Actinomycetes</taxon>
        <taxon>Bifidobacteriales</taxon>
        <taxon>Bifidobacteriaceae</taxon>
        <taxon>Bifidobacterium</taxon>
    </lineage>
</organism>
<dbReference type="EMBL" id="CACRSP010000014">
    <property type="protein sequence ID" value="VYT17962.1"/>
    <property type="molecule type" value="Genomic_DNA"/>
</dbReference>